<dbReference type="CDD" id="cd11614">
    <property type="entry name" value="SAF_CpaB_FlgA_like"/>
    <property type="match status" value="1"/>
</dbReference>
<protein>
    <submittedName>
        <fullName evidence="2">SAF domain-containing protein</fullName>
    </submittedName>
</protein>
<reference evidence="2 3" key="1">
    <citation type="journal article" date="2011" name="J. Bacteriol.">
        <title>Draft Genome Sequence of Gordonia neofelifaecis NRRL B-59395, a Cholesterol-Degrading Actinomycete.</title>
        <authorList>
            <person name="Ge F."/>
            <person name="Li W."/>
            <person name="Chen G."/>
            <person name="Liu Y."/>
            <person name="Zhang G."/>
            <person name="Yong B."/>
            <person name="Wang Q."/>
            <person name="Wang N."/>
            <person name="Huang Z."/>
            <person name="Li W."/>
            <person name="Wang J."/>
            <person name="Wu C."/>
            <person name="Xie Q."/>
            <person name="Liu G."/>
        </authorList>
    </citation>
    <scope>NUCLEOTIDE SEQUENCE [LARGE SCALE GENOMIC DNA]</scope>
    <source>
        <strain evidence="2 3">NRRL B-59395</strain>
    </source>
</reference>
<feature type="domain" description="SAF" evidence="1">
    <location>
        <begin position="23"/>
        <end position="85"/>
    </location>
</feature>
<dbReference type="EMBL" id="AEUD01000010">
    <property type="protein sequence ID" value="EGD54712.1"/>
    <property type="molecule type" value="Genomic_DNA"/>
</dbReference>
<evidence type="ECO:0000259" key="1">
    <source>
        <dbReference type="SMART" id="SM00858"/>
    </source>
</evidence>
<keyword evidence="3" id="KW-1185">Reference proteome</keyword>
<sequence>MALLLVIAATASVVYSHRRPDAPRVLTAAADLRPGTVLTADDLTSVPMPAATVPASALRDTGKAVGQRLTGPVTRGEIITETRLLTSRLAAQLTGSSTARLVPVRPADESVATLVRQGDTVDVLDADAAVLARGAVVAATPSAVSNRGIGGASSPILLAMNEQSAHEVAATGLGMALALVLH</sequence>
<dbReference type="STRING" id="644548.SCNU_12507"/>
<accession>F1YKR8</accession>
<proteinExistence type="predicted"/>
<organism evidence="2 3">
    <name type="scientific">Gordonia neofelifaecis NRRL B-59395</name>
    <dbReference type="NCBI Taxonomy" id="644548"/>
    <lineage>
        <taxon>Bacteria</taxon>
        <taxon>Bacillati</taxon>
        <taxon>Actinomycetota</taxon>
        <taxon>Actinomycetes</taxon>
        <taxon>Mycobacteriales</taxon>
        <taxon>Gordoniaceae</taxon>
        <taxon>Gordonia</taxon>
    </lineage>
</organism>
<gene>
    <name evidence="2" type="ORF">SCNU_12507</name>
</gene>
<comment type="caution">
    <text evidence="2">The sequence shown here is derived from an EMBL/GenBank/DDBJ whole genome shotgun (WGS) entry which is preliminary data.</text>
</comment>
<evidence type="ECO:0000313" key="3">
    <source>
        <dbReference type="Proteomes" id="UP000035065"/>
    </source>
</evidence>
<name>F1YKR8_9ACTN</name>
<dbReference type="Gene3D" id="3.90.1210.10">
    <property type="entry name" value="Antifreeze-like/N-acetylneuraminic acid synthase C-terminal domain"/>
    <property type="match status" value="1"/>
</dbReference>
<dbReference type="SMART" id="SM00858">
    <property type="entry name" value="SAF"/>
    <property type="match status" value="1"/>
</dbReference>
<dbReference type="InterPro" id="IPR013974">
    <property type="entry name" value="SAF"/>
</dbReference>
<evidence type="ECO:0000313" key="2">
    <source>
        <dbReference type="EMBL" id="EGD54712.1"/>
    </source>
</evidence>
<dbReference type="eggNOG" id="COG3745">
    <property type="taxonomic scope" value="Bacteria"/>
</dbReference>
<dbReference type="RefSeq" id="WP_009679718.1">
    <property type="nucleotide sequence ID" value="NZ_AEUD01000010.1"/>
</dbReference>
<dbReference type="Proteomes" id="UP000035065">
    <property type="component" value="Unassembled WGS sequence"/>
</dbReference>
<dbReference type="AlphaFoldDB" id="F1YKR8"/>
<dbReference type="Pfam" id="PF08666">
    <property type="entry name" value="SAF"/>
    <property type="match status" value="1"/>
</dbReference>